<dbReference type="AlphaFoldDB" id="A0A4R0IK94"/>
<dbReference type="CDD" id="cd01127">
    <property type="entry name" value="TrwB_TraG_TraD_VirD4"/>
    <property type="match status" value="1"/>
</dbReference>
<feature type="domain" description="TraD/TraG TraM recognition site" evidence="7">
    <location>
        <begin position="377"/>
        <end position="492"/>
    </location>
</feature>
<keyword evidence="2" id="KW-1003">Cell membrane</keyword>
<dbReference type="SUPFAM" id="SSF52540">
    <property type="entry name" value="P-loop containing nucleoside triphosphate hydrolases"/>
    <property type="match status" value="1"/>
</dbReference>
<dbReference type="Pfam" id="PF12696">
    <property type="entry name" value="TraG-D_C"/>
    <property type="match status" value="1"/>
</dbReference>
<accession>A0A4R0IK94</accession>
<keyword evidence="5 6" id="KW-0472">Membrane</keyword>
<evidence type="ECO:0000256" key="4">
    <source>
        <dbReference type="ARBA" id="ARBA00022989"/>
    </source>
</evidence>
<keyword evidence="4 6" id="KW-1133">Transmembrane helix</keyword>
<evidence type="ECO:0000313" key="8">
    <source>
        <dbReference type="EMBL" id="TCC33923.1"/>
    </source>
</evidence>
<evidence type="ECO:0000256" key="2">
    <source>
        <dbReference type="ARBA" id="ARBA00022475"/>
    </source>
</evidence>
<name>A0A4R0IK94_9ACTN</name>
<dbReference type="Gene3D" id="3.40.50.300">
    <property type="entry name" value="P-loop containing nucleotide triphosphate hydrolases"/>
    <property type="match status" value="1"/>
</dbReference>
<dbReference type="GO" id="GO:0005886">
    <property type="term" value="C:plasma membrane"/>
    <property type="evidence" value="ECO:0007669"/>
    <property type="project" value="UniProtKB-SubCell"/>
</dbReference>
<evidence type="ECO:0000313" key="9">
    <source>
        <dbReference type="Proteomes" id="UP000293342"/>
    </source>
</evidence>
<dbReference type="InterPro" id="IPR051539">
    <property type="entry name" value="T4SS-coupling_protein"/>
</dbReference>
<evidence type="ECO:0000259" key="7">
    <source>
        <dbReference type="Pfam" id="PF12696"/>
    </source>
</evidence>
<keyword evidence="9" id="KW-1185">Reference proteome</keyword>
<evidence type="ECO:0000256" key="3">
    <source>
        <dbReference type="ARBA" id="ARBA00022692"/>
    </source>
</evidence>
<comment type="caution">
    <text evidence="8">The sequence shown here is derived from an EMBL/GenBank/DDBJ whole genome shotgun (WGS) entry which is preliminary data.</text>
</comment>
<evidence type="ECO:0000256" key="5">
    <source>
        <dbReference type="ARBA" id="ARBA00023136"/>
    </source>
</evidence>
<keyword evidence="3 6" id="KW-0812">Transmembrane</keyword>
<gene>
    <name evidence="8" type="ORF">E0H75_42345</name>
</gene>
<dbReference type="PANTHER" id="PTHR37937">
    <property type="entry name" value="CONJUGATIVE TRANSFER: DNA TRANSPORT"/>
    <property type="match status" value="1"/>
</dbReference>
<dbReference type="EMBL" id="SJKD01000019">
    <property type="protein sequence ID" value="TCC33923.1"/>
    <property type="molecule type" value="Genomic_DNA"/>
</dbReference>
<reference evidence="8 9" key="1">
    <citation type="submission" date="2019-02" db="EMBL/GenBank/DDBJ databases">
        <title>Kribbella capetownensis sp. nov. and Kribbella speibonae sp. nov., isolated from soil.</title>
        <authorList>
            <person name="Curtis S.M."/>
            <person name="Norton I."/>
            <person name="Everest G.J."/>
            <person name="Meyers P.R."/>
        </authorList>
    </citation>
    <scope>NUCLEOTIDE SEQUENCE [LARGE SCALE GENOMIC DNA]</scope>
    <source>
        <strain evidence="8 9">YM53</strain>
    </source>
</reference>
<feature type="transmembrane region" description="Helical" evidence="6">
    <location>
        <begin position="34"/>
        <end position="54"/>
    </location>
</feature>
<proteinExistence type="predicted"/>
<organism evidence="8 9">
    <name type="scientific">Kribbella capetownensis</name>
    <dbReference type="NCBI Taxonomy" id="1572659"/>
    <lineage>
        <taxon>Bacteria</taxon>
        <taxon>Bacillati</taxon>
        <taxon>Actinomycetota</taxon>
        <taxon>Actinomycetes</taxon>
        <taxon>Propionibacteriales</taxon>
        <taxon>Kribbellaceae</taxon>
        <taxon>Kribbella</taxon>
    </lineage>
</organism>
<comment type="subcellular location">
    <subcellularLocation>
        <location evidence="1">Cell membrane</location>
        <topology evidence="1">Multi-pass membrane protein</topology>
    </subcellularLocation>
</comment>
<dbReference type="PANTHER" id="PTHR37937:SF1">
    <property type="entry name" value="CONJUGATIVE TRANSFER: DNA TRANSPORT"/>
    <property type="match status" value="1"/>
</dbReference>
<evidence type="ECO:0000256" key="1">
    <source>
        <dbReference type="ARBA" id="ARBA00004651"/>
    </source>
</evidence>
<dbReference type="Proteomes" id="UP000293342">
    <property type="component" value="Unassembled WGS sequence"/>
</dbReference>
<sequence length="548" mass="58677">MAWAGTTADVPTNPLNLLLELAAGDIAWPRQATYSAGIIGAVVTLAATTVVVAVTRARRRRTRVDAAARHLGRGRDIEPTSRAAVTATAQRLGVIADTPGVFLGRTVASNADVYGSYEDMLIEIAGPRTGKTTSRAVPAIADAPGPVIVTSNKRDILDATRGLREAGDHGKDGVWVFDPQQVAAEQPTWWWNPLSYVVDDDTARELAQHFAFASRETGARADAYFDGAGLQLLAGLLLAAARGVQPVGRVYSWLTDVNNTQPENLLREHGDVAMAETVEAVRAAPDKQRGGVFGTAQQMAGCLGSSRVAAWVNPGPTPRPEFIPHQFVRRGGTLYSLSREGAGNAGPLVTALTVAVVKAAEDYATTCPGGRLPVPMIGVLDEAANVCRWKDLPDLYSHYGSRGIVLLTILQSWAQGVDCWGERGMEKLWSASNRRIYGGGVSDAAFLDRLSKLIGDRELLRASTSTSKQGTSVNRQLQREQILDVAELAALPAGRAIVFSSGSRATLIRSIPWMERPYADRIRASLARFDPGTRTDIAPTAMPLQEPS</sequence>
<evidence type="ECO:0000256" key="6">
    <source>
        <dbReference type="SAM" id="Phobius"/>
    </source>
</evidence>
<dbReference type="InterPro" id="IPR032689">
    <property type="entry name" value="TraG-D_C"/>
</dbReference>
<protein>
    <submittedName>
        <fullName evidence="8">Conjugal transfer protein</fullName>
    </submittedName>
</protein>
<dbReference type="OrthoDB" id="226701at2"/>
<dbReference type="InterPro" id="IPR027417">
    <property type="entry name" value="P-loop_NTPase"/>
</dbReference>